<reference evidence="1" key="1">
    <citation type="submission" date="2020-04" db="EMBL/GenBank/DDBJ databases">
        <title>Global-level population genomics supports evidence of horizontal gene transfer on evolution of Rhizobia in Lentils.</title>
        <authorList>
            <person name="Gai Y."/>
            <person name="Cook D."/>
            <person name="Riely B."/>
        </authorList>
    </citation>
    <scope>NUCLEOTIDE SEQUENCE</scope>
    <source>
        <strain evidence="1">TLR9</strain>
    </source>
</reference>
<evidence type="ECO:0000313" key="2">
    <source>
        <dbReference type="Proteomes" id="UP000758022"/>
    </source>
</evidence>
<evidence type="ECO:0000313" key="1">
    <source>
        <dbReference type="EMBL" id="MBY3068698.1"/>
    </source>
</evidence>
<gene>
    <name evidence="1" type="ORF">HFO74_35935</name>
</gene>
<organism evidence="1 2">
    <name type="scientific">Rhizobium laguerreae</name>
    <dbReference type="NCBI Taxonomy" id="1076926"/>
    <lineage>
        <taxon>Bacteria</taxon>
        <taxon>Pseudomonadati</taxon>
        <taxon>Pseudomonadota</taxon>
        <taxon>Alphaproteobacteria</taxon>
        <taxon>Hyphomicrobiales</taxon>
        <taxon>Rhizobiaceae</taxon>
        <taxon>Rhizobium/Agrobacterium group</taxon>
        <taxon>Rhizobium</taxon>
    </lineage>
</organism>
<dbReference type="AlphaFoldDB" id="A0AB35FQ69"/>
<name>A0AB35FQ69_9HYPH</name>
<proteinExistence type="predicted"/>
<comment type="caution">
    <text evidence="1">The sequence shown here is derived from an EMBL/GenBank/DDBJ whole genome shotgun (WGS) entry which is preliminary data.</text>
</comment>
<dbReference type="Proteomes" id="UP000758022">
    <property type="component" value="Unassembled WGS sequence"/>
</dbReference>
<protein>
    <submittedName>
        <fullName evidence="1">Uncharacterized protein</fullName>
    </submittedName>
</protein>
<sequence>MSFTGDGPAVVFINPENVVAVRAFETSTDIHVAAPQKDGAPSYYPVREAIGEVVKLLTGQ</sequence>
<accession>A0AB35FQ69</accession>
<dbReference type="EMBL" id="JAAXQQ010000023">
    <property type="protein sequence ID" value="MBY3068698.1"/>
    <property type="molecule type" value="Genomic_DNA"/>
</dbReference>